<protein>
    <submittedName>
        <fullName evidence="2">Uncharacterized protein</fullName>
    </submittedName>
</protein>
<dbReference type="EMBL" id="MPUH01001163">
    <property type="protein sequence ID" value="OMJ69749.1"/>
    <property type="molecule type" value="Genomic_DNA"/>
</dbReference>
<evidence type="ECO:0000313" key="2">
    <source>
        <dbReference type="EMBL" id="OMJ69749.1"/>
    </source>
</evidence>
<accession>A0A1R2AYZ7</accession>
<comment type="caution">
    <text evidence="2">The sequence shown here is derived from an EMBL/GenBank/DDBJ whole genome shotgun (WGS) entry which is preliminary data.</text>
</comment>
<dbReference type="Proteomes" id="UP000187209">
    <property type="component" value="Unassembled WGS sequence"/>
</dbReference>
<evidence type="ECO:0000256" key="1">
    <source>
        <dbReference type="SAM" id="MobiDB-lite"/>
    </source>
</evidence>
<reference evidence="2 3" key="1">
    <citation type="submission" date="2016-11" db="EMBL/GenBank/DDBJ databases">
        <title>The macronuclear genome of Stentor coeruleus: a giant cell with tiny introns.</title>
        <authorList>
            <person name="Slabodnick M."/>
            <person name="Ruby J.G."/>
            <person name="Reiff S.B."/>
            <person name="Swart E.C."/>
            <person name="Gosai S."/>
            <person name="Prabakaran S."/>
            <person name="Witkowska E."/>
            <person name="Larue G.E."/>
            <person name="Fisher S."/>
            <person name="Freeman R.M."/>
            <person name="Gunawardena J."/>
            <person name="Chu W."/>
            <person name="Stover N.A."/>
            <person name="Gregory B.D."/>
            <person name="Nowacki M."/>
            <person name="Derisi J."/>
            <person name="Roy S.W."/>
            <person name="Marshall W.F."/>
            <person name="Sood P."/>
        </authorList>
    </citation>
    <scope>NUCLEOTIDE SEQUENCE [LARGE SCALE GENOMIC DNA]</scope>
    <source>
        <strain evidence="2">WM001</strain>
    </source>
</reference>
<gene>
    <name evidence="2" type="ORF">SteCoe_32453</name>
</gene>
<sequence>MGQFMSSSCIGFNSIIITQERLESMQEEEIIEFESPKHRKERLTTQLSLNNISSSKEIDQGLVTLMTYPDRLQQSKSLDSSSPTLTILASPTRIIYDDSLSSLNYSQQSNIRKYKTRSKNFSTASENLVETLRSPPSPRKSSTNLN</sequence>
<name>A0A1R2AYZ7_9CILI</name>
<proteinExistence type="predicted"/>
<organism evidence="2 3">
    <name type="scientific">Stentor coeruleus</name>
    <dbReference type="NCBI Taxonomy" id="5963"/>
    <lineage>
        <taxon>Eukaryota</taxon>
        <taxon>Sar</taxon>
        <taxon>Alveolata</taxon>
        <taxon>Ciliophora</taxon>
        <taxon>Postciliodesmatophora</taxon>
        <taxon>Heterotrichea</taxon>
        <taxon>Heterotrichida</taxon>
        <taxon>Stentoridae</taxon>
        <taxon>Stentor</taxon>
    </lineage>
</organism>
<dbReference type="AlphaFoldDB" id="A0A1R2AYZ7"/>
<keyword evidence="3" id="KW-1185">Reference proteome</keyword>
<evidence type="ECO:0000313" key="3">
    <source>
        <dbReference type="Proteomes" id="UP000187209"/>
    </source>
</evidence>
<feature type="region of interest" description="Disordered" evidence="1">
    <location>
        <begin position="125"/>
        <end position="146"/>
    </location>
</feature>